<reference evidence="2" key="2">
    <citation type="submission" date="2021-09" db="EMBL/GenBank/DDBJ databases">
        <authorList>
            <person name="Jia N."/>
            <person name="Wang J."/>
            <person name="Shi W."/>
            <person name="Du L."/>
            <person name="Sun Y."/>
            <person name="Zhan W."/>
            <person name="Jiang J."/>
            <person name="Wang Q."/>
            <person name="Zhang B."/>
            <person name="Ji P."/>
            <person name="Sakyi L.B."/>
            <person name="Cui X."/>
            <person name="Yuan T."/>
            <person name="Jiang B."/>
            <person name="Yang W."/>
            <person name="Lam T.T.-Y."/>
            <person name="Chang Q."/>
            <person name="Ding S."/>
            <person name="Wang X."/>
            <person name="Zhu J."/>
            <person name="Ruan X."/>
            <person name="Zhao L."/>
            <person name="Wei J."/>
            <person name="Que T."/>
            <person name="Du C."/>
            <person name="Cheng J."/>
            <person name="Dai P."/>
            <person name="Han X."/>
            <person name="Huang E."/>
            <person name="Gao Y."/>
            <person name="Liu J."/>
            <person name="Shao H."/>
            <person name="Ye R."/>
            <person name="Li L."/>
            <person name="Wei W."/>
            <person name="Wang X."/>
            <person name="Wang C."/>
            <person name="Huo Q."/>
            <person name="Li W."/>
            <person name="Guo W."/>
            <person name="Chen H."/>
            <person name="Chen S."/>
            <person name="Zhou L."/>
            <person name="Zhou L."/>
            <person name="Ni X."/>
            <person name="Tian J."/>
            <person name="Zhou Y."/>
            <person name="Sheng Y."/>
            <person name="Liu T."/>
            <person name="Pan Y."/>
            <person name="Xia L."/>
            <person name="Li J."/>
            <person name="Zhao F."/>
            <person name="Cao W."/>
        </authorList>
    </citation>
    <scope>NUCLEOTIDE SEQUENCE</scope>
    <source>
        <strain evidence="2">Rmic-2018</strain>
        <tissue evidence="2">Larvae</tissue>
    </source>
</reference>
<keyword evidence="3" id="KW-1185">Reference proteome</keyword>
<feature type="signal peptide" evidence="1">
    <location>
        <begin position="1"/>
        <end position="27"/>
    </location>
</feature>
<protein>
    <recommendedName>
        <fullName evidence="4">M13 family peptidase</fullName>
    </recommendedName>
</protein>
<dbReference type="EMBL" id="JABSTU010000002">
    <property type="protein sequence ID" value="KAH8037581.1"/>
    <property type="molecule type" value="Genomic_DNA"/>
</dbReference>
<gene>
    <name evidence="2" type="ORF">HPB51_014896</name>
</gene>
<evidence type="ECO:0000313" key="3">
    <source>
        <dbReference type="Proteomes" id="UP000821866"/>
    </source>
</evidence>
<dbReference type="SUPFAM" id="SSF55486">
    <property type="entry name" value="Metalloproteases ('zincins'), catalytic domain"/>
    <property type="match status" value="1"/>
</dbReference>
<comment type="caution">
    <text evidence="2">The sequence shown here is derived from an EMBL/GenBank/DDBJ whole genome shotgun (WGS) entry which is preliminary data.</text>
</comment>
<evidence type="ECO:0000313" key="2">
    <source>
        <dbReference type="EMBL" id="KAH8037581.1"/>
    </source>
</evidence>
<sequence>MMAVMALSPMLIFVFLIVTLLLKQHSGHRRLKVFHITEDLKKGCSNGNKAAAVVSGCVLAVEKMSYAMDWFADPCTELDQFVCGRWRSWNPHRGTYQQESADNLTAVIHESLLYLLDNLHLYGHEEGSMAVFYNSCRSFFVSHCGRTVSAGDVISALGLQRRLDNVKRTAGPQGLLDFVVASSMETGLSSVISVSSRAGRVYVDVGQSLQSTLNNASIVLYLTAMLSELDVGNETVTPFLYLDNAIHRTVFYRSCVAEADTAQPFQNEALGMLGEGSFGASFMEALNQAASPDAPEYSAESPVAVRCLSEIRVTLATLASASLHRAYVYSAIVLLAQVMKYAYIFQCGGDDAQQVTKNCVKITGQHFRTLFPPWVAKNVLGGAALGAFHAMAKTLREAVVRSATAKELDVTDSDFNDIKVVVVGKCTFMSMYMSQSCPCQKMRAITGGESTIENGPSSSWVPDLSKNYDDRFLLNVVRASHDAIDVDYDEHAVERQLGGQVVIEQDLEDRLVVLVPADFLVADIMYASSGPEINLPTIGVWFLVQWIRAAIVTKAVQQAAAYFGEEYPHENAITGQKIGAQVRTRTTGFRTLLSDMLRFRKTVSNRGLAIHRGETPSARGGRTTRSEIGDGVSSSLWLDSEDFHSGLAAAVSRKVECLRQEASGALGRNVSVEEAESLFFVNWAVEAAMSATVAEHRGFAESWWWLGHRQVTQMFFMRFCHSICGDGEMAVACRFQVVRHLELALGFHCPVVQAGSCLL</sequence>
<name>A0A9J6ETP2_RHIMP</name>
<feature type="chain" id="PRO_5039903932" description="M13 family peptidase" evidence="1">
    <location>
        <begin position="28"/>
        <end position="759"/>
    </location>
</feature>
<organism evidence="2 3">
    <name type="scientific">Rhipicephalus microplus</name>
    <name type="common">Cattle tick</name>
    <name type="synonym">Boophilus microplus</name>
    <dbReference type="NCBI Taxonomy" id="6941"/>
    <lineage>
        <taxon>Eukaryota</taxon>
        <taxon>Metazoa</taxon>
        <taxon>Ecdysozoa</taxon>
        <taxon>Arthropoda</taxon>
        <taxon>Chelicerata</taxon>
        <taxon>Arachnida</taxon>
        <taxon>Acari</taxon>
        <taxon>Parasitiformes</taxon>
        <taxon>Ixodida</taxon>
        <taxon>Ixodoidea</taxon>
        <taxon>Ixodidae</taxon>
        <taxon>Rhipicephalinae</taxon>
        <taxon>Rhipicephalus</taxon>
        <taxon>Boophilus</taxon>
    </lineage>
</organism>
<dbReference type="Proteomes" id="UP000821866">
    <property type="component" value="Chromosome 10"/>
</dbReference>
<accession>A0A9J6ETP2</accession>
<reference evidence="2" key="1">
    <citation type="journal article" date="2020" name="Cell">
        <title>Large-Scale Comparative Analyses of Tick Genomes Elucidate Their Genetic Diversity and Vector Capacities.</title>
        <authorList>
            <consortium name="Tick Genome and Microbiome Consortium (TIGMIC)"/>
            <person name="Jia N."/>
            <person name="Wang J."/>
            <person name="Shi W."/>
            <person name="Du L."/>
            <person name="Sun Y."/>
            <person name="Zhan W."/>
            <person name="Jiang J.F."/>
            <person name="Wang Q."/>
            <person name="Zhang B."/>
            <person name="Ji P."/>
            <person name="Bell-Sakyi L."/>
            <person name="Cui X.M."/>
            <person name="Yuan T.T."/>
            <person name="Jiang B.G."/>
            <person name="Yang W.F."/>
            <person name="Lam T.T."/>
            <person name="Chang Q.C."/>
            <person name="Ding S.J."/>
            <person name="Wang X.J."/>
            <person name="Zhu J.G."/>
            <person name="Ruan X.D."/>
            <person name="Zhao L."/>
            <person name="Wei J.T."/>
            <person name="Ye R.Z."/>
            <person name="Que T.C."/>
            <person name="Du C.H."/>
            <person name="Zhou Y.H."/>
            <person name="Cheng J.X."/>
            <person name="Dai P.F."/>
            <person name="Guo W.B."/>
            <person name="Han X.H."/>
            <person name="Huang E.J."/>
            <person name="Li L.F."/>
            <person name="Wei W."/>
            <person name="Gao Y.C."/>
            <person name="Liu J.Z."/>
            <person name="Shao H.Z."/>
            <person name="Wang X."/>
            <person name="Wang C.C."/>
            <person name="Yang T.C."/>
            <person name="Huo Q.B."/>
            <person name="Li W."/>
            <person name="Chen H.Y."/>
            <person name="Chen S.E."/>
            <person name="Zhou L.G."/>
            <person name="Ni X.B."/>
            <person name="Tian J.H."/>
            <person name="Sheng Y."/>
            <person name="Liu T."/>
            <person name="Pan Y.S."/>
            <person name="Xia L.Y."/>
            <person name="Li J."/>
            <person name="Zhao F."/>
            <person name="Cao W.C."/>
        </authorList>
    </citation>
    <scope>NUCLEOTIDE SEQUENCE</scope>
    <source>
        <strain evidence="2">Rmic-2018</strain>
    </source>
</reference>
<dbReference type="AlphaFoldDB" id="A0A9J6ETP2"/>
<proteinExistence type="predicted"/>
<keyword evidence="1" id="KW-0732">Signal</keyword>
<evidence type="ECO:0000256" key="1">
    <source>
        <dbReference type="SAM" id="SignalP"/>
    </source>
</evidence>
<evidence type="ECO:0008006" key="4">
    <source>
        <dbReference type="Google" id="ProtNLM"/>
    </source>
</evidence>